<evidence type="ECO:0000313" key="2">
    <source>
        <dbReference type="Proteomes" id="UP001143910"/>
    </source>
</evidence>
<keyword evidence="2" id="KW-1185">Reference proteome</keyword>
<comment type="caution">
    <text evidence="1">The sequence shown here is derived from an EMBL/GenBank/DDBJ whole genome shotgun (WGS) entry which is preliminary data.</text>
</comment>
<protein>
    <submittedName>
        <fullName evidence="1">Uncharacterized protein</fullName>
    </submittedName>
</protein>
<dbReference type="Proteomes" id="UP001143910">
    <property type="component" value="Unassembled WGS sequence"/>
</dbReference>
<accession>A0ACC1NRI9</accession>
<evidence type="ECO:0000313" key="1">
    <source>
        <dbReference type="EMBL" id="KAJ2981101.1"/>
    </source>
</evidence>
<name>A0ACC1NRI9_9HYPO</name>
<reference evidence="1" key="1">
    <citation type="submission" date="2022-08" db="EMBL/GenBank/DDBJ databases">
        <title>Genome Sequence of Lecanicillium fungicola.</title>
        <authorList>
            <person name="Buettner E."/>
        </authorList>
    </citation>
    <scope>NUCLEOTIDE SEQUENCE</scope>
    <source>
        <strain evidence="1">Babe33</strain>
    </source>
</reference>
<proteinExistence type="predicted"/>
<gene>
    <name evidence="1" type="ORF">NQ176_g2235</name>
</gene>
<sequence length="193" mass="19843">MVNALQIVLHAAAVSAAAIQSCGAAKPSSSFKLVAELVVNSQVKPLSVHGTEIGFTATQSCAANLSLVAAGQGHVFYNTGSSTETTQLPSHSAAGITVVPGGTATIPAIKAVTVECGHGTTEVVVNDQGYLHFGQNQSGWMACPNYESASTLTLMYRADGQRRLDYCAEIKLRAVCCDGDSVSGSVATHCSPQ</sequence>
<dbReference type="EMBL" id="JANJQO010000152">
    <property type="protein sequence ID" value="KAJ2981101.1"/>
    <property type="molecule type" value="Genomic_DNA"/>
</dbReference>
<organism evidence="1 2">
    <name type="scientific">Zarea fungicola</name>
    <dbReference type="NCBI Taxonomy" id="93591"/>
    <lineage>
        <taxon>Eukaryota</taxon>
        <taxon>Fungi</taxon>
        <taxon>Dikarya</taxon>
        <taxon>Ascomycota</taxon>
        <taxon>Pezizomycotina</taxon>
        <taxon>Sordariomycetes</taxon>
        <taxon>Hypocreomycetidae</taxon>
        <taxon>Hypocreales</taxon>
        <taxon>Cordycipitaceae</taxon>
        <taxon>Zarea</taxon>
    </lineage>
</organism>